<sequence length="140" mass="16024">MLLMVFSTISFFIFNGFLSLSGQSQKAVYASHFLIKPYQTTTVTLILYFASVMMLATEEERFFILLSNSVPECYHKYRSKTMCRWERINSRGGVDEILSHMNVALRSCLSTSFWVHLSSTCGSVLDCHRLLPHLRIGVLV</sequence>
<name>A0A7C9DM63_OPUST</name>
<accession>A0A7C9DM63</accession>
<proteinExistence type="predicted"/>
<feature type="transmembrane region" description="Helical" evidence="1">
    <location>
        <begin position="37"/>
        <end position="56"/>
    </location>
</feature>
<keyword evidence="1" id="KW-0812">Transmembrane</keyword>
<protein>
    <submittedName>
        <fullName evidence="2">Uncharacterized protein</fullName>
    </submittedName>
</protein>
<reference evidence="2" key="2">
    <citation type="submission" date="2020-07" db="EMBL/GenBank/DDBJ databases">
        <authorList>
            <person name="Vera ALvarez R."/>
            <person name="Arias-Moreno D.M."/>
            <person name="Jimenez-Jacinto V."/>
            <person name="Jimenez-Bremont J.F."/>
            <person name="Swaminathan K."/>
            <person name="Moose S.P."/>
            <person name="Guerrero-Gonzalez M.L."/>
            <person name="Marino-Ramirez L."/>
            <person name="Landsman D."/>
            <person name="Rodriguez-Kessler M."/>
            <person name="Delgado-Sanchez P."/>
        </authorList>
    </citation>
    <scope>NUCLEOTIDE SEQUENCE</scope>
    <source>
        <tissue evidence="2">Cladode</tissue>
    </source>
</reference>
<evidence type="ECO:0000256" key="1">
    <source>
        <dbReference type="SAM" id="Phobius"/>
    </source>
</evidence>
<keyword evidence="1" id="KW-1133">Transmembrane helix</keyword>
<dbReference type="EMBL" id="GISG01141854">
    <property type="protein sequence ID" value="MBA4645326.1"/>
    <property type="molecule type" value="Transcribed_RNA"/>
</dbReference>
<reference evidence="2" key="1">
    <citation type="journal article" date="2013" name="J. Plant Res.">
        <title>Effect of fungi and light on seed germination of three Opuntia species from semiarid lands of central Mexico.</title>
        <authorList>
            <person name="Delgado-Sanchez P."/>
            <person name="Jimenez-Bremont J.F."/>
            <person name="Guerrero-Gonzalez Mde L."/>
            <person name="Flores J."/>
        </authorList>
    </citation>
    <scope>NUCLEOTIDE SEQUENCE</scope>
    <source>
        <tissue evidence="2">Cladode</tissue>
    </source>
</reference>
<organism evidence="2">
    <name type="scientific">Opuntia streptacantha</name>
    <name type="common">Prickly pear cactus</name>
    <name type="synonym">Opuntia cardona</name>
    <dbReference type="NCBI Taxonomy" id="393608"/>
    <lineage>
        <taxon>Eukaryota</taxon>
        <taxon>Viridiplantae</taxon>
        <taxon>Streptophyta</taxon>
        <taxon>Embryophyta</taxon>
        <taxon>Tracheophyta</taxon>
        <taxon>Spermatophyta</taxon>
        <taxon>Magnoliopsida</taxon>
        <taxon>eudicotyledons</taxon>
        <taxon>Gunneridae</taxon>
        <taxon>Pentapetalae</taxon>
        <taxon>Caryophyllales</taxon>
        <taxon>Cactineae</taxon>
        <taxon>Cactaceae</taxon>
        <taxon>Opuntioideae</taxon>
        <taxon>Opuntia</taxon>
    </lineage>
</organism>
<keyword evidence="1" id="KW-0472">Membrane</keyword>
<dbReference type="AlphaFoldDB" id="A0A7C9DM63"/>
<evidence type="ECO:0000313" key="2">
    <source>
        <dbReference type="EMBL" id="MBA4645326.1"/>
    </source>
</evidence>